<dbReference type="GO" id="GO:0043165">
    <property type="term" value="P:Gram-negative-bacterium-type cell outer membrane assembly"/>
    <property type="evidence" value="ECO:0007669"/>
    <property type="project" value="InterPro"/>
</dbReference>
<dbReference type="Proteomes" id="UP000500791">
    <property type="component" value="Chromosome"/>
</dbReference>
<name>A0A6G7VH85_9RHOB</name>
<dbReference type="RefSeq" id="WP_166187604.1">
    <property type="nucleotide sequence ID" value="NZ_CP049811.1"/>
</dbReference>
<organism evidence="2 3">
    <name type="scientific">Pontivivens nitratireducens</name>
    <dbReference type="NCBI Taxonomy" id="2758038"/>
    <lineage>
        <taxon>Bacteria</taxon>
        <taxon>Pseudomonadati</taxon>
        <taxon>Pseudomonadota</taxon>
        <taxon>Alphaproteobacteria</taxon>
        <taxon>Rhodobacterales</taxon>
        <taxon>Paracoccaceae</taxon>
        <taxon>Pontivivens</taxon>
    </lineage>
</organism>
<dbReference type="InterPro" id="IPR007485">
    <property type="entry name" value="LPS_assembly_LptE"/>
</dbReference>
<feature type="region of interest" description="Disordered" evidence="1">
    <location>
        <begin position="127"/>
        <end position="147"/>
    </location>
</feature>
<reference evidence="2 3" key="1">
    <citation type="submission" date="2020-03" db="EMBL/GenBank/DDBJ databases">
        <title>Complete genome sequence of Monaibacterium sp. ALG8 with diverse plasmids.</title>
        <authorList>
            <person name="Sun C."/>
        </authorList>
    </citation>
    <scope>NUCLEOTIDE SEQUENCE [LARGE SCALE GENOMIC DNA]</scope>
    <source>
        <strain evidence="2 3">ALG8</strain>
    </source>
</reference>
<protein>
    <recommendedName>
        <fullName evidence="4">LPS-assembly lipoprotein</fullName>
    </recommendedName>
</protein>
<evidence type="ECO:0000313" key="3">
    <source>
        <dbReference type="Proteomes" id="UP000500791"/>
    </source>
</evidence>
<accession>A0A6G7VH85</accession>
<sequence>MSLHRRQILSALLLSPLLVPLAGCGFEPLYGSDGAAAQLRGQVRVTAIDGRDGYFLRERLLQRFGRPAADAPLTLSVTLVTEAEALAIRQGNDVSRYNLSGVALIALRRSGVAEPILLDEVSGDASYNAPSSVPPAPPNASDVAARAAEQDAGRRLAQYLAEQIADRVLIASEQLSQ</sequence>
<evidence type="ECO:0000313" key="2">
    <source>
        <dbReference type="EMBL" id="QIK39453.1"/>
    </source>
</evidence>
<dbReference type="Gene3D" id="3.30.160.150">
    <property type="entry name" value="Lipoprotein like domain"/>
    <property type="match status" value="1"/>
</dbReference>
<dbReference type="Pfam" id="PF04390">
    <property type="entry name" value="LptE"/>
    <property type="match status" value="1"/>
</dbReference>
<dbReference type="KEGG" id="mon:G8E03_00975"/>
<evidence type="ECO:0008006" key="4">
    <source>
        <dbReference type="Google" id="ProtNLM"/>
    </source>
</evidence>
<dbReference type="AlphaFoldDB" id="A0A6G7VH85"/>
<keyword evidence="3" id="KW-1185">Reference proteome</keyword>
<gene>
    <name evidence="2" type="ORF">G8E03_00975</name>
</gene>
<dbReference type="EMBL" id="CP049811">
    <property type="protein sequence ID" value="QIK39453.1"/>
    <property type="molecule type" value="Genomic_DNA"/>
</dbReference>
<evidence type="ECO:0000256" key="1">
    <source>
        <dbReference type="SAM" id="MobiDB-lite"/>
    </source>
</evidence>
<dbReference type="GO" id="GO:0019867">
    <property type="term" value="C:outer membrane"/>
    <property type="evidence" value="ECO:0007669"/>
    <property type="project" value="InterPro"/>
</dbReference>
<proteinExistence type="predicted"/>